<dbReference type="CDD" id="cd04724">
    <property type="entry name" value="Tryptophan_synthase_alpha"/>
    <property type="match status" value="1"/>
</dbReference>
<evidence type="ECO:0000256" key="8">
    <source>
        <dbReference type="ARBA" id="ARBA00049047"/>
    </source>
</evidence>
<evidence type="ECO:0000256" key="9">
    <source>
        <dbReference type="HAMAP-Rule" id="MF_00131"/>
    </source>
</evidence>
<dbReference type="PANTHER" id="PTHR43406:SF1">
    <property type="entry name" value="TRYPTOPHAN SYNTHASE ALPHA CHAIN, CHLOROPLASTIC"/>
    <property type="match status" value="1"/>
</dbReference>
<comment type="pathway">
    <text evidence="2 9">Amino-acid biosynthesis; L-tryptophan biosynthesis; L-tryptophan from chorismate: step 5/5.</text>
</comment>
<dbReference type="FunFam" id="3.20.20.70:FF:000037">
    <property type="entry name" value="Tryptophan synthase alpha chain"/>
    <property type="match status" value="1"/>
</dbReference>
<evidence type="ECO:0000256" key="1">
    <source>
        <dbReference type="ARBA" id="ARBA00003365"/>
    </source>
</evidence>
<gene>
    <name evidence="9 11" type="primary">trpA</name>
    <name evidence="11" type="ORF">QNI22_07945</name>
</gene>
<dbReference type="HAMAP" id="MF_00131">
    <property type="entry name" value="Trp_synth_alpha"/>
    <property type="match status" value="1"/>
</dbReference>
<evidence type="ECO:0000256" key="10">
    <source>
        <dbReference type="RuleBase" id="RU003662"/>
    </source>
</evidence>
<evidence type="ECO:0000256" key="2">
    <source>
        <dbReference type="ARBA" id="ARBA00004733"/>
    </source>
</evidence>
<dbReference type="PANTHER" id="PTHR43406">
    <property type="entry name" value="TRYPTOPHAN SYNTHASE, ALPHA CHAIN"/>
    <property type="match status" value="1"/>
</dbReference>
<dbReference type="InterPro" id="IPR002028">
    <property type="entry name" value="Trp_synthase_suA"/>
</dbReference>
<dbReference type="InterPro" id="IPR018204">
    <property type="entry name" value="Trp_synthase_alpha_AS"/>
</dbReference>
<evidence type="ECO:0000256" key="4">
    <source>
        <dbReference type="ARBA" id="ARBA00022605"/>
    </source>
</evidence>
<dbReference type="PROSITE" id="PS00167">
    <property type="entry name" value="TRP_SYNTHASE_ALPHA"/>
    <property type="match status" value="1"/>
</dbReference>
<dbReference type="NCBIfam" id="TIGR00262">
    <property type="entry name" value="trpA"/>
    <property type="match status" value="1"/>
</dbReference>
<sequence length="263" mass="29335">MTNRIIQLFEQKKNDILNVYFTAGFPQLEDTRLILQTLADAGADIIEIGMPYSDPVADGPTIQASNDKSLENGMSLKKLFEQLEGIRQYTQVPILLMGYLNPVVQYGVERFCEKCQEIGIDGLILPDLPMYEYLDSYKSVFEKNNLLNIFLITPQTSESRIRQIDEVSKGFIYMVSSASITGAKSGIAEEQEVYFKRVQQMNLTNPTLIGFGISNHSSFTKACQYANGAIIGSAFIKVLEQSNDLKTDITDFVQGIKGIPITA</sequence>
<comment type="caution">
    <text evidence="11">The sequence shown here is derived from an EMBL/GenBank/DDBJ whole genome shotgun (WGS) entry which is preliminary data.</text>
</comment>
<reference evidence="11" key="1">
    <citation type="submission" date="2023-05" db="EMBL/GenBank/DDBJ databases">
        <authorList>
            <person name="Zhang X."/>
        </authorList>
    </citation>
    <scope>NUCLEOTIDE SEQUENCE</scope>
    <source>
        <strain evidence="11">BD1B2-1</strain>
    </source>
</reference>
<keyword evidence="5 9" id="KW-0822">Tryptophan biosynthesis</keyword>
<dbReference type="SUPFAM" id="SSF51366">
    <property type="entry name" value="Ribulose-phoshate binding barrel"/>
    <property type="match status" value="1"/>
</dbReference>
<dbReference type="RefSeq" id="WP_314510097.1">
    <property type="nucleotide sequence ID" value="NZ_JASJOU010000002.1"/>
</dbReference>
<dbReference type="AlphaFoldDB" id="A0AAE3R4K8"/>
<keyword evidence="4 9" id="KW-0028">Amino-acid biosynthesis</keyword>
<keyword evidence="6 9" id="KW-0057">Aromatic amino acid biosynthesis</keyword>
<evidence type="ECO:0000256" key="3">
    <source>
        <dbReference type="ARBA" id="ARBA00011270"/>
    </source>
</evidence>
<accession>A0AAE3R4K8</accession>
<dbReference type="GO" id="GO:0005829">
    <property type="term" value="C:cytosol"/>
    <property type="evidence" value="ECO:0007669"/>
    <property type="project" value="TreeGrafter"/>
</dbReference>
<organism evidence="11 12">
    <name type="scientific">Xanthocytophaga agilis</name>
    <dbReference type="NCBI Taxonomy" id="3048010"/>
    <lineage>
        <taxon>Bacteria</taxon>
        <taxon>Pseudomonadati</taxon>
        <taxon>Bacteroidota</taxon>
        <taxon>Cytophagia</taxon>
        <taxon>Cytophagales</taxon>
        <taxon>Rhodocytophagaceae</taxon>
        <taxon>Xanthocytophaga</taxon>
    </lineage>
</organism>
<dbReference type="EC" id="4.2.1.20" evidence="9"/>
<name>A0AAE3R4K8_9BACT</name>
<protein>
    <recommendedName>
        <fullName evidence="9">Tryptophan synthase alpha chain</fullName>
        <ecNumber evidence="9">4.2.1.20</ecNumber>
    </recommendedName>
</protein>
<dbReference type="InterPro" id="IPR011060">
    <property type="entry name" value="RibuloseP-bd_barrel"/>
</dbReference>
<evidence type="ECO:0000256" key="7">
    <source>
        <dbReference type="ARBA" id="ARBA00023239"/>
    </source>
</evidence>
<dbReference type="Gene3D" id="3.20.20.70">
    <property type="entry name" value="Aldolase class I"/>
    <property type="match status" value="1"/>
</dbReference>
<comment type="function">
    <text evidence="1 9">The alpha subunit is responsible for the aldol cleavage of indoleglycerol phosphate to indole and glyceraldehyde 3-phosphate.</text>
</comment>
<dbReference type="Pfam" id="PF00290">
    <property type="entry name" value="Trp_syntA"/>
    <property type="match status" value="1"/>
</dbReference>
<comment type="catalytic activity">
    <reaction evidence="8 9">
        <text>(1S,2R)-1-C-(indol-3-yl)glycerol 3-phosphate + L-serine = D-glyceraldehyde 3-phosphate + L-tryptophan + H2O</text>
        <dbReference type="Rhea" id="RHEA:10532"/>
        <dbReference type="ChEBI" id="CHEBI:15377"/>
        <dbReference type="ChEBI" id="CHEBI:33384"/>
        <dbReference type="ChEBI" id="CHEBI:57912"/>
        <dbReference type="ChEBI" id="CHEBI:58866"/>
        <dbReference type="ChEBI" id="CHEBI:59776"/>
        <dbReference type="EC" id="4.2.1.20"/>
    </reaction>
</comment>
<dbReference type="InterPro" id="IPR013785">
    <property type="entry name" value="Aldolase_TIM"/>
</dbReference>
<dbReference type="EMBL" id="JASJOU010000002">
    <property type="protein sequence ID" value="MDJ1500572.1"/>
    <property type="molecule type" value="Genomic_DNA"/>
</dbReference>
<evidence type="ECO:0000313" key="11">
    <source>
        <dbReference type="EMBL" id="MDJ1500572.1"/>
    </source>
</evidence>
<keyword evidence="7 9" id="KW-0456">Lyase</keyword>
<proteinExistence type="inferred from homology"/>
<comment type="similarity">
    <text evidence="9 10">Belongs to the TrpA family.</text>
</comment>
<evidence type="ECO:0000313" key="12">
    <source>
        <dbReference type="Proteomes" id="UP001232063"/>
    </source>
</evidence>
<evidence type="ECO:0000256" key="6">
    <source>
        <dbReference type="ARBA" id="ARBA00023141"/>
    </source>
</evidence>
<evidence type="ECO:0000256" key="5">
    <source>
        <dbReference type="ARBA" id="ARBA00022822"/>
    </source>
</evidence>
<feature type="active site" description="Proton acceptor" evidence="9">
    <location>
        <position position="47"/>
    </location>
</feature>
<dbReference type="GO" id="GO:0004834">
    <property type="term" value="F:tryptophan synthase activity"/>
    <property type="evidence" value="ECO:0007669"/>
    <property type="project" value="UniProtKB-UniRule"/>
</dbReference>
<dbReference type="Proteomes" id="UP001232063">
    <property type="component" value="Unassembled WGS sequence"/>
</dbReference>
<feature type="active site" description="Proton acceptor" evidence="9">
    <location>
        <position position="58"/>
    </location>
</feature>
<comment type="subunit">
    <text evidence="3 9">Tetramer of two alpha and two beta chains.</text>
</comment>
<keyword evidence="12" id="KW-1185">Reference proteome</keyword>